<reference evidence="5" key="1">
    <citation type="submission" date="2022-11" db="UniProtKB">
        <authorList>
            <consortium name="WormBaseParasite"/>
        </authorList>
    </citation>
    <scope>IDENTIFICATION</scope>
</reference>
<dbReference type="Pfam" id="PF01549">
    <property type="entry name" value="ShK"/>
    <property type="match status" value="1"/>
</dbReference>
<evidence type="ECO:0000313" key="4">
    <source>
        <dbReference type="Proteomes" id="UP000887574"/>
    </source>
</evidence>
<feature type="region of interest" description="Disordered" evidence="1">
    <location>
        <begin position="21"/>
        <end position="109"/>
    </location>
</feature>
<dbReference type="WBParaSite" id="jg14437">
    <property type="protein sequence ID" value="jg14437"/>
    <property type="gene ID" value="jg14437"/>
</dbReference>
<feature type="domain" description="ShKT" evidence="3">
    <location>
        <begin position="113"/>
        <end position="159"/>
    </location>
</feature>
<dbReference type="Gene3D" id="1.10.10.1870">
    <property type="entry name" value="ShTK domain-like"/>
    <property type="match status" value="1"/>
</dbReference>
<evidence type="ECO:0000259" key="3">
    <source>
        <dbReference type="SMART" id="SM00254"/>
    </source>
</evidence>
<feature type="signal peptide" evidence="2">
    <location>
        <begin position="1"/>
        <end position="21"/>
    </location>
</feature>
<sequence length="159" mass="17272">MFFKQICIIFLSVILLDNAQAASSKSAPDISKPDPSKLGSGSGSGPVQDSGSNITDEEESKNSLDSKTQEKSKSTEESLEDSEDESMEKSKENDKKGNEDNRGNGANGGTGLICTDKLHPVTGVSDCPKFPERCNPIYMRGIWLSVMRQECRKTCKICT</sequence>
<evidence type="ECO:0000313" key="5">
    <source>
        <dbReference type="WBParaSite" id="jg14437"/>
    </source>
</evidence>
<name>A0A915D1M3_9BILA</name>
<dbReference type="SMART" id="SM00254">
    <property type="entry name" value="ShKT"/>
    <property type="match status" value="1"/>
</dbReference>
<feature type="compositionally biased region" description="Acidic residues" evidence="1">
    <location>
        <begin position="77"/>
        <end position="86"/>
    </location>
</feature>
<accession>A0A915D1M3</accession>
<proteinExistence type="predicted"/>
<feature type="chain" id="PRO_5037504262" evidence="2">
    <location>
        <begin position="22"/>
        <end position="159"/>
    </location>
</feature>
<keyword evidence="4" id="KW-1185">Reference proteome</keyword>
<dbReference type="InterPro" id="IPR003582">
    <property type="entry name" value="ShKT_dom"/>
</dbReference>
<dbReference type="Proteomes" id="UP000887574">
    <property type="component" value="Unplaced"/>
</dbReference>
<evidence type="ECO:0000256" key="2">
    <source>
        <dbReference type="SAM" id="SignalP"/>
    </source>
</evidence>
<feature type="compositionally biased region" description="Basic and acidic residues" evidence="1">
    <location>
        <begin position="60"/>
        <end position="76"/>
    </location>
</feature>
<protein>
    <submittedName>
        <fullName evidence="5">ShKT domain-containing protein</fullName>
    </submittedName>
</protein>
<evidence type="ECO:0000256" key="1">
    <source>
        <dbReference type="SAM" id="MobiDB-lite"/>
    </source>
</evidence>
<keyword evidence="2" id="KW-0732">Signal</keyword>
<feature type="compositionally biased region" description="Basic and acidic residues" evidence="1">
    <location>
        <begin position="87"/>
        <end position="102"/>
    </location>
</feature>
<organism evidence="4 5">
    <name type="scientific">Ditylenchus dipsaci</name>
    <dbReference type="NCBI Taxonomy" id="166011"/>
    <lineage>
        <taxon>Eukaryota</taxon>
        <taxon>Metazoa</taxon>
        <taxon>Ecdysozoa</taxon>
        <taxon>Nematoda</taxon>
        <taxon>Chromadorea</taxon>
        <taxon>Rhabditida</taxon>
        <taxon>Tylenchina</taxon>
        <taxon>Tylenchomorpha</taxon>
        <taxon>Sphaerularioidea</taxon>
        <taxon>Anguinidae</taxon>
        <taxon>Anguininae</taxon>
        <taxon>Ditylenchus</taxon>
    </lineage>
</organism>
<dbReference type="AlphaFoldDB" id="A0A915D1M3"/>